<evidence type="ECO:0000313" key="6">
    <source>
        <dbReference type="Proteomes" id="UP000429523"/>
    </source>
</evidence>
<evidence type="ECO:0000313" key="9">
    <source>
        <dbReference type="Proteomes" id="UP000488956"/>
    </source>
</evidence>
<feature type="compositionally biased region" description="Basic residues" evidence="1">
    <location>
        <begin position="143"/>
        <end position="152"/>
    </location>
</feature>
<dbReference type="EMBL" id="QXGD01000045">
    <property type="protein sequence ID" value="KAE9256514.1"/>
    <property type="molecule type" value="Genomic_DNA"/>
</dbReference>
<dbReference type="PANTHER" id="PTHR37067">
    <property type="entry name" value="PX DOMAIN-CONTAINING PROTEIN"/>
    <property type="match status" value="1"/>
</dbReference>
<evidence type="ECO:0000313" key="7">
    <source>
        <dbReference type="Proteomes" id="UP000440367"/>
    </source>
</evidence>
<dbReference type="Proteomes" id="UP000440732">
    <property type="component" value="Unassembled WGS sequence"/>
</dbReference>
<evidence type="ECO:0000313" key="2">
    <source>
        <dbReference type="EMBL" id="KAE8948502.1"/>
    </source>
</evidence>
<evidence type="ECO:0000256" key="1">
    <source>
        <dbReference type="SAM" id="MobiDB-lite"/>
    </source>
</evidence>
<organism evidence="2 6">
    <name type="scientific">Phytophthora fragariae</name>
    <dbReference type="NCBI Taxonomy" id="53985"/>
    <lineage>
        <taxon>Eukaryota</taxon>
        <taxon>Sar</taxon>
        <taxon>Stramenopiles</taxon>
        <taxon>Oomycota</taxon>
        <taxon>Peronosporomycetes</taxon>
        <taxon>Peronosporales</taxon>
        <taxon>Peronosporaceae</taxon>
        <taxon>Phytophthora</taxon>
    </lineage>
</organism>
<evidence type="ECO:0000313" key="5">
    <source>
        <dbReference type="EMBL" id="KAE9256514.1"/>
    </source>
</evidence>
<feature type="region of interest" description="Disordered" evidence="1">
    <location>
        <begin position="120"/>
        <end position="152"/>
    </location>
</feature>
<dbReference type="Proteomes" id="UP000429523">
    <property type="component" value="Unassembled WGS sequence"/>
</dbReference>
<dbReference type="EMBL" id="QXGA01000031">
    <property type="protein sequence ID" value="KAE9154723.1"/>
    <property type="molecule type" value="Genomic_DNA"/>
</dbReference>
<reference evidence="6 7" key="1">
    <citation type="submission" date="2018-08" db="EMBL/GenBank/DDBJ databases">
        <title>Genomic investigation of the strawberry pathogen Phytophthora fragariae indicates pathogenicity is determined by transcriptional variation in three key races.</title>
        <authorList>
            <person name="Adams T.M."/>
            <person name="Armitage A.D."/>
            <person name="Sobczyk M.K."/>
            <person name="Bates H.J."/>
            <person name="Dunwell J.M."/>
            <person name="Nellist C.F."/>
            <person name="Harrison R.J."/>
        </authorList>
    </citation>
    <scope>NUCLEOTIDE SEQUENCE [LARGE SCALE GENOMIC DNA]</scope>
    <source>
        <strain evidence="5 7">BC-1</strain>
        <strain evidence="4 8">NOV-5</strain>
        <strain evidence="2 6">NOV-9</strain>
        <strain evidence="3 9">ONT-3</strain>
    </source>
</reference>
<evidence type="ECO:0000313" key="4">
    <source>
        <dbReference type="EMBL" id="KAE9154723.1"/>
    </source>
</evidence>
<dbReference type="Proteomes" id="UP000440367">
    <property type="component" value="Unassembled WGS sequence"/>
</dbReference>
<comment type="caution">
    <text evidence="2">The sequence shown here is derived from an EMBL/GenBank/DDBJ whole genome shotgun (WGS) entry which is preliminary data.</text>
</comment>
<accession>A0A6A3FT87</accession>
<protein>
    <submittedName>
        <fullName evidence="2">Uncharacterized protein</fullName>
    </submittedName>
</protein>
<name>A0A6A3FT87_9STRA</name>
<proteinExistence type="predicted"/>
<dbReference type="EMBL" id="QXFX01000037">
    <property type="protein sequence ID" value="KAE9136961.1"/>
    <property type="molecule type" value="Genomic_DNA"/>
</dbReference>
<gene>
    <name evidence="5" type="ORF">PF002_g1814</name>
    <name evidence="4" type="ORF">PF006_g1257</name>
    <name evidence="2" type="ORF">PF009_g1924</name>
    <name evidence="3" type="ORF">PF010_g1477</name>
</gene>
<evidence type="ECO:0000313" key="8">
    <source>
        <dbReference type="Proteomes" id="UP000440732"/>
    </source>
</evidence>
<dbReference type="AlphaFoldDB" id="A0A6A3FT87"/>
<feature type="compositionally biased region" description="Basic and acidic residues" evidence="1">
    <location>
        <begin position="133"/>
        <end position="142"/>
    </location>
</feature>
<dbReference type="PANTHER" id="PTHR37067:SF3">
    <property type="entry name" value="PX DOMAIN-CONTAINING PROTEIN"/>
    <property type="match status" value="1"/>
</dbReference>
<evidence type="ECO:0000313" key="3">
    <source>
        <dbReference type="EMBL" id="KAE9136961.1"/>
    </source>
</evidence>
<dbReference type="EMBL" id="QXGF01000048">
    <property type="protein sequence ID" value="KAE8948502.1"/>
    <property type="molecule type" value="Genomic_DNA"/>
</dbReference>
<sequence length="152" mass="17056">MTCALFLLIPAFTEFKPRLQPLAAIMSKKKALTQTKLSGKQPARSKKAKKGVKFLVKHIPIYGLKIGTRNALTSEIETVACRFCSVFGREKSTTGSKAPIGTTKFFICFRTDLYEKHMAGQHPSKWSSNKGLHSSEERESFFRKLKSHTSTD</sequence>
<dbReference type="Proteomes" id="UP000488956">
    <property type="component" value="Unassembled WGS sequence"/>
</dbReference>